<keyword evidence="4 5" id="KW-0963">Cytoplasm</keyword>
<sequence length="161" mass="18730">MADKRFGKSRKTELSLKERALNYLSRREYSRSELRSKLMFFSKDLDEIDNLLDLLERDKFLSMDRFVQSVLHRRAGWGGAYVLAELEQHQVAPSTISVLTEELRQVEFIRAHAVWLKKFGASAKTSKARSRQIRFLAGRGFSHSVIAKIMRDVVFLEDDFS</sequence>
<dbReference type="Proteomes" id="UP000242660">
    <property type="component" value="Unassembled WGS sequence"/>
</dbReference>
<comment type="subcellular location">
    <subcellularLocation>
        <location evidence="1 5">Cytoplasm</location>
    </subcellularLocation>
</comment>
<evidence type="ECO:0000256" key="4">
    <source>
        <dbReference type="ARBA" id="ARBA00022490"/>
    </source>
</evidence>
<name>A0ABX5FF74_9BURK</name>
<accession>A0ABX5FF74</accession>
<dbReference type="InterPro" id="IPR053926">
    <property type="entry name" value="RecX_HTH_1st"/>
</dbReference>
<evidence type="ECO:0000259" key="7">
    <source>
        <dbReference type="Pfam" id="PF21982"/>
    </source>
</evidence>
<dbReference type="EMBL" id="MUHY01000001">
    <property type="protein sequence ID" value="PSB92358.1"/>
    <property type="molecule type" value="Genomic_DNA"/>
</dbReference>
<evidence type="ECO:0000259" key="6">
    <source>
        <dbReference type="Pfam" id="PF21981"/>
    </source>
</evidence>
<protein>
    <recommendedName>
        <fullName evidence="3 5">Regulatory protein RecX</fullName>
    </recommendedName>
</protein>
<dbReference type="PANTHER" id="PTHR33602:SF1">
    <property type="entry name" value="REGULATORY PROTEIN RECX FAMILY PROTEIN"/>
    <property type="match status" value="1"/>
</dbReference>
<evidence type="ECO:0000313" key="8">
    <source>
        <dbReference type="EMBL" id="PSB92358.1"/>
    </source>
</evidence>
<evidence type="ECO:0000256" key="1">
    <source>
        <dbReference type="ARBA" id="ARBA00004496"/>
    </source>
</evidence>
<dbReference type="InterPro" id="IPR053925">
    <property type="entry name" value="RecX_HTH_3rd"/>
</dbReference>
<proteinExistence type="inferred from homology"/>
<reference evidence="8 9" key="1">
    <citation type="journal article" date="2017" name="Front. Microbiol.">
        <title>Genome of Ca. Pandoraea novymonadis, an Endosymbiotic Bacterium of the Trypanosomatid Novymonas esmeraldas.</title>
        <authorList>
            <person name="Kostygov A.Y."/>
            <person name="Butenko A."/>
            <person name="Nenarokova A."/>
            <person name="Tashyreva D."/>
            <person name="Flegontov P."/>
            <person name="Lukes J."/>
            <person name="Yurchenko V."/>
        </authorList>
    </citation>
    <scope>NUCLEOTIDE SEQUENCE [LARGE SCALE GENOMIC DNA]</scope>
    <source>
        <strain evidence="8 9">E262</strain>
    </source>
</reference>
<evidence type="ECO:0000256" key="2">
    <source>
        <dbReference type="ARBA" id="ARBA00009695"/>
    </source>
</evidence>
<keyword evidence="9" id="KW-1185">Reference proteome</keyword>
<gene>
    <name evidence="5 8" type="primary">recX</name>
    <name evidence="8" type="ORF">BZL35_00598</name>
</gene>
<comment type="similarity">
    <text evidence="2 5">Belongs to the RecX family.</text>
</comment>
<evidence type="ECO:0000256" key="3">
    <source>
        <dbReference type="ARBA" id="ARBA00018111"/>
    </source>
</evidence>
<comment type="function">
    <text evidence="5">Modulates RecA activity.</text>
</comment>
<organism evidence="8 9">
    <name type="scientific">Candidatus Pandoraea novymonadis</name>
    <dbReference type="NCBI Taxonomy" id="1808959"/>
    <lineage>
        <taxon>Bacteria</taxon>
        <taxon>Pseudomonadati</taxon>
        <taxon>Pseudomonadota</taxon>
        <taxon>Betaproteobacteria</taxon>
        <taxon>Burkholderiales</taxon>
        <taxon>Burkholderiaceae</taxon>
        <taxon>Pandoraea</taxon>
    </lineage>
</organism>
<dbReference type="PANTHER" id="PTHR33602">
    <property type="entry name" value="REGULATORY PROTEIN RECX FAMILY PROTEIN"/>
    <property type="match status" value="1"/>
</dbReference>
<comment type="caution">
    <text evidence="8">The sequence shown here is derived from an EMBL/GenBank/DDBJ whole genome shotgun (WGS) entry which is preliminary data.</text>
</comment>
<dbReference type="Pfam" id="PF21981">
    <property type="entry name" value="RecX_HTH3"/>
    <property type="match status" value="1"/>
</dbReference>
<feature type="domain" description="RecX first three-helical" evidence="7">
    <location>
        <begin position="17"/>
        <end position="38"/>
    </location>
</feature>
<dbReference type="HAMAP" id="MF_01114">
    <property type="entry name" value="RecX"/>
    <property type="match status" value="1"/>
</dbReference>
<dbReference type="RefSeq" id="WP_181276535.1">
    <property type="nucleotide sequence ID" value="NZ_MUHY01000001.1"/>
</dbReference>
<feature type="domain" description="RecX third three-helical" evidence="6">
    <location>
        <begin position="110"/>
        <end position="150"/>
    </location>
</feature>
<dbReference type="Gene3D" id="1.10.10.10">
    <property type="entry name" value="Winged helix-like DNA-binding domain superfamily/Winged helix DNA-binding domain"/>
    <property type="match status" value="2"/>
</dbReference>
<dbReference type="InterPro" id="IPR003783">
    <property type="entry name" value="Regulatory_RecX"/>
</dbReference>
<evidence type="ECO:0000256" key="5">
    <source>
        <dbReference type="HAMAP-Rule" id="MF_01114"/>
    </source>
</evidence>
<dbReference type="InterPro" id="IPR036388">
    <property type="entry name" value="WH-like_DNA-bd_sf"/>
</dbReference>
<dbReference type="NCBIfam" id="NF001055">
    <property type="entry name" value="PRK00117.2-5"/>
    <property type="match status" value="1"/>
</dbReference>
<evidence type="ECO:0000313" key="9">
    <source>
        <dbReference type="Proteomes" id="UP000242660"/>
    </source>
</evidence>
<dbReference type="Pfam" id="PF21982">
    <property type="entry name" value="RecX_HTH1"/>
    <property type="match status" value="1"/>
</dbReference>